<evidence type="ECO:0000313" key="3">
    <source>
        <dbReference type="EMBL" id="KAF5825612.1"/>
    </source>
</evidence>
<organism evidence="3 4">
    <name type="scientific">Dunaliella salina</name>
    <name type="common">Green alga</name>
    <name type="synonym">Protococcus salinus</name>
    <dbReference type="NCBI Taxonomy" id="3046"/>
    <lineage>
        <taxon>Eukaryota</taxon>
        <taxon>Viridiplantae</taxon>
        <taxon>Chlorophyta</taxon>
        <taxon>core chlorophytes</taxon>
        <taxon>Chlorophyceae</taxon>
        <taxon>CS clade</taxon>
        <taxon>Chlamydomonadales</taxon>
        <taxon>Dunaliellaceae</taxon>
        <taxon>Dunaliella</taxon>
    </lineage>
</organism>
<feature type="compositionally biased region" description="Acidic residues" evidence="1">
    <location>
        <begin position="134"/>
        <end position="150"/>
    </location>
</feature>
<gene>
    <name evidence="3" type="ORF">DUNSADRAFT_8133</name>
</gene>
<protein>
    <recommendedName>
        <fullName evidence="2">RWD domain-containing protein</fullName>
    </recommendedName>
</protein>
<dbReference type="InterPro" id="IPR016135">
    <property type="entry name" value="UBQ-conjugating_enzyme/RWD"/>
</dbReference>
<feature type="compositionally biased region" description="Basic residues" evidence="1">
    <location>
        <begin position="175"/>
        <end position="187"/>
    </location>
</feature>
<dbReference type="Proteomes" id="UP000815325">
    <property type="component" value="Unassembled WGS sequence"/>
</dbReference>
<feature type="region of interest" description="Disordered" evidence="1">
    <location>
        <begin position="133"/>
        <end position="187"/>
    </location>
</feature>
<evidence type="ECO:0000313" key="4">
    <source>
        <dbReference type="Proteomes" id="UP000815325"/>
    </source>
</evidence>
<name>A0ABQ7FUC5_DUNSA</name>
<keyword evidence="4" id="KW-1185">Reference proteome</keyword>
<evidence type="ECO:0000256" key="1">
    <source>
        <dbReference type="SAM" id="MobiDB-lite"/>
    </source>
</evidence>
<comment type="caution">
    <text evidence="3">The sequence shown here is derived from an EMBL/GenBank/DDBJ whole genome shotgun (WGS) entry which is preliminary data.</text>
</comment>
<feature type="compositionally biased region" description="Basic and acidic residues" evidence="1">
    <location>
        <begin position="151"/>
        <end position="161"/>
    </location>
</feature>
<feature type="domain" description="RWD" evidence="2">
    <location>
        <begin position="16"/>
        <end position="129"/>
    </location>
</feature>
<accession>A0ABQ7FUC5</accession>
<dbReference type="EMBL" id="MU072387">
    <property type="protein sequence ID" value="KAF5825612.1"/>
    <property type="molecule type" value="Genomic_DNA"/>
</dbReference>
<dbReference type="SMART" id="SM00591">
    <property type="entry name" value="RWD"/>
    <property type="match status" value="1"/>
</dbReference>
<reference evidence="3" key="1">
    <citation type="submission" date="2017-08" db="EMBL/GenBank/DDBJ databases">
        <authorList>
            <person name="Polle J.E."/>
            <person name="Barry K."/>
            <person name="Cushman J."/>
            <person name="Schmutz J."/>
            <person name="Tran D."/>
            <person name="Hathwaick L.T."/>
            <person name="Yim W.C."/>
            <person name="Jenkins J."/>
            <person name="Mckie-Krisberg Z.M."/>
            <person name="Prochnik S."/>
            <person name="Lindquist E."/>
            <person name="Dockter R.B."/>
            <person name="Adam C."/>
            <person name="Molina H."/>
            <person name="Bunkerborg J."/>
            <person name="Jin E."/>
            <person name="Buchheim M."/>
            <person name="Magnuson J."/>
        </authorList>
    </citation>
    <scope>NUCLEOTIDE SEQUENCE</scope>
    <source>
        <strain evidence="3">CCAP 19/18</strain>
    </source>
</reference>
<dbReference type="InterPro" id="IPR006575">
    <property type="entry name" value="RWD_dom"/>
</dbReference>
<dbReference type="SUPFAM" id="SSF54495">
    <property type="entry name" value="UBC-like"/>
    <property type="match status" value="1"/>
</dbReference>
<dbReference type="Pfam" id="PF05773">
    <property type="entry name" value="RWD"/>
    <property type="match status" value="1"/>
</dbReference>
<evidence type="ECO:0000259" key="2">
    <source>
        <dbReference type="PROSITE" id="PS50908"/>
    </source>
</evidence>
<proteinExistence type="predicted"/>
<dbReference type="PROSITE" id="PS50908">
    <property type="entry name" value="RWD"/>
    <property type="match status" value="1"/>
</dbReference>
<dbReference type="Gene3D" id="3.10.110.10">
    <property type="entry name" value="Ubiquitin Conjugating Enzyme"/>
    <property type="match status" value="1"/>
</dbReference>
<sequence length="187" mass="20661">MTLQHALATRCADRAEEVMVLEAIYGEQVQPMGSGAVHLRLPLPMDCPLALHAEEGLPQECLLEFICSQGSNGATYPACLPIISLSCRCAPAPLLRRITRALVCAGRKLVGQPMLHDLASHASDMLQQLHPDDELSEDEEVGEEEEDNEVEKEVGAVHPDDELSDNEEVAGLQPRRTKRRTKWVMCR</sequence>